<dbReference type="PANTHER" id="PTHR10024:SF374">
    <property type="entry name" value="C2 DOMAIN-CONTAINING PROTEIN"/>
    <property type="match status" value="1"/>
</dbReference>
<organism evidence="1 2">
    <name type="scientific">Periplaneta americana</name>
    <name type="common">American cockroach</name>
    <name type="synonym">Blatta americana</name>
    <dbReference type="NCBI Taxonomy" id="6978"/>
    <lineage>
        <taxon>Eukaryota</taxon>
        <taxon>Metazoa</taxon>
        <taxon>Ecdysozoa</taxon>
        <taxon>Arthropoda</taxon>
        <taxon>Hexapoda</taxon>
        <taxon>Insecta</taxon>
        <taxon>Pterygota</taxon>
        <taxon>Neoptera</taxon>
        <taxon>Polyneoptera</taxon>
        <taxon>Dictyoptera</taxon>
        <taxon>Blattodea</taxon>
        <taxon>Blattoidea</taxon>
        <taxon>Blattidae</taxon>
        <taxon>Blattinae</taxon>
        <taxon>Periplaneta</taxon>
    </lineage>
</organism>
<dbReference type="SUPFAM" id="SSF49562">
    <property type="entry name" value="C2 domain (Calcium/lipid-binding domain, CaLB)"/>
    <property type="match status" value="1"/>
</dbReference>
<dbReference type="EMBL" id="JAJSOF020000015">
    <property type="protein sequence ID" value="KAJ4440958.1"/>
    <property type="molecule type" value="Genomic_DNA"/>
</dbReference>
<dbReference type="Gene3D" id="2.60.40.150">
    <property type="entry name" value="C2 domain"/>
    <property type="match status" value="1"/>
</dbReference>
<name>A0ABQ8T4T7_PERAM</name>
<dbReference type="Proteomes" id="UP001148838">
    <property type="component" value="Unassembled WGS sequence"/>
</dbReference>
<proteinExistence type="predicted"/>
<accession>A0ABQ8T4T7</accession>
<evidence type="ECO:0000313" key="1">
    <source>
        <dbReference type="EMBL" id="KAJ4440958.1"/>
    </source>
</evidence>
<keyword evidence="2" id="KW-1185">Reference proteome</keyword>
<dbReference type="PANTHER" id="PTHR10024">
    <property type="entry name" value="SYNAPTOTAGMIN"/>
    <property type="match status" value="1"/>
</dbReference>
<gene>
    <name evidence="1" type="ORF">ANN_10807</name>
</gene>
<comment type="caution">
    <text evidence="1">The sequence shown here is derived from an EMBL/GenBank/DDBJ whole genome shotgun (WGS) entry which is preliminary data.</text>
</comment>
<dbReference type="InterPro" id="IPR035892">
    <property type="entry name" value="C2_domain_sf"/>
</dbReference>
<protein>
    <recommendedName>
        <fullName evidence="3">Reverse transcriptase domain-containing protein</fullName>
    </recommendedName>
</protein>
<sequence>MEEQLEEEQFASGTRDAIVLLRTIGERYLEKNKEMYIVFVDLEKASDKVDCNKLMVILKKIDMQFRTFTYSMKTQRKMERKHSHNNVINIVSYVFPADGSPWKPTSAARICDIHFIRNEIRTPPKLAYLSQYFYKRLQEKDCLISTNSGKEKIDLGELMLSLCYLPTAGRLTMTVIKGRNFKAMDITGSSAWSAEVVYKLIVLKMGRYDPDTIRNLETNREVKRVNGKWLLMNNEGLCPQSCLNRKCVILCQKQAKDRRRQDRTQFRESVGADWMASGNFH</sequence>
<evidence type="ECO:0000313" key="2">
    <source>
        <dbReference type="Proteomes" id="UP001148838"/>
    </source>
</evidence>
<reference evidence="1 2" key="1">
    <citation type="journal article" date="2022" name="Allergy">
        <title>Genome assembly and annotation of Periplaneta americana reveal a comprehensive cockroach allergen profile.</title>
        <authorList>
            <person name="Wang L."/>
            <person name="Xiong Q."/>
            <person name="Saelim N."/>
            <person name="Wang L."/>
            <person name="Nong W."/>
            <person name="Wan A.T."/>
            <person name="Shi M."/>
            <person name="Liu X."/>
            <person name="Cao Q."/>
            <person name="Hui J.H.L."/>
            <person name="Sookrung N."/>
            <person name="Leung T.F."/>
            <person name="Tungtrongchitr A."/>
            <person name="Tsui S.K.W."/>
        </authorList>
    </citation>
    <scope>NUCLEOTIDE SEQUENCE [LARGE SCALE GENOMIC DNA]</scope>
    <source>
        <strain evidence="1">PWHHKU_190912</strain>
    </source>
</reference>
<evidence type="ECO:0008006" key="3">
    <source>
        <dbReference type="Google" id="ProtNLM"/>
    </source>
</evidence>